<keyword evidence="2" id="KW-0472">Membrane</keyword>
<feature type="transmembrane region" description="Helical" evidence="2">
    <location>
        <begin position="177"/>
        <end position="200"/>
    </location>
</feature>
<feature type="transmembrane region" description="Helical" evidence="2">
    <location>
        <begin position="212"/>
        <end position="232"/>
    </location>
</feature>
<dbReference type="Proteomes" id="UP001500363">
    <property type="component" value="Unassembled WGS sequence"/>
</dbReference>
<keyword evidence="2" id="KW-1133">Transmembrane helix</keyword>
<evidence type="ECO:0000313" key="3">
    <source>
        <dbReference type="EMBL" id="GAA1519235.1"/>
    </source>
</evidence>
<keyword evidence="4" id="KW-1185">Reference proteome</keyword>
<feature type="transmembrane region" description="Helical" evidence="2">
    <location>
        <begin position="144"/>
        <end position="165"/>
    </location>
</feature>
<evidence type="ECO:0000313" key="4">
    <source>
        <dbReference type="Proteomes" id="UP001500363"/>
    </source>
</evidence>
<accession>A0ABP4L9M6</accession>
<name>A0ABP4L9M6_9ACTN</name>
<feature type="transmembrane region" description="Helical" evidence="2">
    <location>
        <begin position="238"/>
        <end position="257"/>
    </location>
</feature>
<feature type="compositionally biased region" description="Low complexity" evidence="1">
    <location>
        <begin position="12"/>
        <end position="45"/>
    </location>
</feature>
<sequence length="270" mass="27901">MGEGGAQRAPGEEGTTMTETPARTGTAHGAAGTTGAQGDESSVGGRAGVGAASWAGVDAGGRAVGADLGADAGRPAFGVRQIRRLGLGLTAGTLTWCASIFAFSTVTEGTPERIGDLTGLAFQLGLFCLLTVQFRTRATGLTRAAVLMLKVEAVILGIAALWSLLHGVLPTSLQDATWLMVLDICWPLSMIGMMVIGIKLAIAGRWRGLLRWWPLVAESWVFVTIPATVVFGDAAARWVGGGHLLIGYATLGVLLALRPDLVVAKEAAPR</sequence>
<feature type="region of interest" description="Disordered" evidence="1">
    <location>
        <begin position="1"/>
        <end position="45"/>
    </location>
</feature>
<evidence type="ECO:0000256" key="1">
    <source>
        <dbReference type="SAM" id="MobiDB-lite"/>
    </source>
</evidence>
<proteinExistence type="predicted"/>
<protein>
    <recommendedName>
        <fullName evidence="5">Integral membrane protein</fullName>
    </recommendedName>
</protein>
<gene>
    <name evidence="3" type="ORF">GCM10009741_19310</name>
</gene>
<feature type="transmembrane region" description="Helical" evidence="2">
    <location>
        <begin position="85"/>
        <end position="107"/>
    </location>
</feature>
<organism evidence="3 4">
    <name type="scientific">Kribbella lupini</name>
    <dbReference type="NCBI Taxonomy" id="291602"/>
    <lineage>
        <taxon>Bacteria</taxon>
        <taxon>Bacillati</taxon>
        <taxon>Actinomycetota</taxon>
        <taxon>Actinomycetes</taxon>
        <taxon>Propionibacteriales</taxon>
        <taxon>Kribbellaceae</taxon>
        <taxon>Kribbella</taxon>
    </lineage>
</organism>
<comment type="caution">
    <text evidence="3">The sequence shown here is derived from an EMBL/GenBank/DDBJ whole genome shotgun (WGS) entry which is preliminary data.</text>
</comment>
<evidence type="ECO:0000256" key="2">
    <source>
        <dbReference type="SAM" id="Phobius"/>
    </source>
</evidence>
<feature type="transmembrane region" description="Helical" evidence="2">
    <location>
        <begin position="113"/>
        <end position="132"/>
    </location>
</feature>
<dbReference type="EMBL" id="BAAANC010000001">
    <property type="protein sequence ID" value="GAA1519235.1"/>
    <property type="molecule type" value="Genomic_DNA"/>
</dbReference>
<reference evidence="4" key="1">
    <citation type="journal article" date="2019" name="Int. J. Syst. Evol. Microbiol.">
        <title>The Global Catalogue of Microorganisms (GCM) 10K type strain sequencing project: providing services to taxonomists for standard genome sequencing and annotation.</title>
        <authorList>
            <consortium name="The Broad Institute Genomics Platform"/>
            <consortium name="The Broad Institute Genome Sequencing Center for Infectious Disease"/>
            <person name="Wu L."/>
            <person name="Ma J."/>
        </authorList>
    </citation>
    <scope>NUCLEOTIDE SEQUENCE [LARGE SCALE GENOMIC DNA]</scope>
    <source>
        <strain evidence="4">JCM 14303</strain>
    </source>
</reference>
<evidence type="ECO:0008006" key="5">
    <source>
        <dbReference type="Google" id="ProtNLM"/>
    </source>
</evidence>
<keyword evidence="2" id="KW-0812">Transmembrane</keyword>